<evidence type="ECO:0000259" key="1">
    <source>
        <dbReference type="Pfam" id="PF19489"/>
    </source>
</evidence>
<reference evidence="3" key="1">
    <citation type="submission" date="2015-10" db="EMBL/GenBank/DDBJ databases">
        <title>Metagenome-Assembled Genomes uncover a global brackish microbiome.</title>
        <authorList>
            <person name="Hugerth L.W."/>
            <person name="Larsson J."/>
            <person name="Alneberg J."/>
            <person name="Lindh M.V."/>
            <person name="Legrand C."/>
            <person name="Pinhassi J."/>
            <person name="Andersson A."/>
        </authorList>
    </citation>
    <scope>NUCLEOTIDE SEQUENCE [LARGE SCALE GENOMIC DNA]</scope>
</reference>
<dbReference type="InterPro" id="IPR045795">
    <property type="entry name" value="SLT_4"/>
</dbReference>
<accession>A0A0R2PUJ8</accession>
<sequence>MIHRNSLIASVFLSALLVSCVSSPPERPDDICKIFKEKKSWYKAAMKTEKRWKLPPYVLMAFFHQESSFQAKIRPEREKLLGFIPWFRPSSSVGYSQALKNTWEDYQDETGNSRAKRTDFADSADFAGWYASKGFYQGFSPTDARSLYLAYHEGYGGFKKKTYRKKQWLINVADRVQARSTMYQKQYWGCAKELKKKRLFFF</sequence>
<dbReference type="SUPFAM" id="SSF53955">
    <property type="entry name" value="Lysozyme-like"/>
    <property type="match status" value="1"/>
</dbReference>
<dbReference type="Proteomes" id="UP000050874">
    <property type="component" value="Unassembled WGS sequence"/>
</dbReference>
<name>A0A0R2PUJ8_9GAMM</name>
<feature type="domain" description="Transglycosylase SLT" evidence="1">
    <location>
        <begin position="11"/>
        <end position="190"/>
    </location>
</feature>
<dbReference type="Gene3D" id="1.10.530.10">
    <property type="match status" value="1"/>
</dbReference>
<protein>
    <submittedName>
        <fullName evidence="2">Transglycosylase</fullName>
    </submittedName>
</protein>
<organism evidence="2 3">
    <name type="scientific">SAR86 cluster bacterium BACL1 MAG-120920-bin57</name>
    <dbReference type="NCBI Taxonomy" id="1655571"/>
    <lineage>
        <taxon>Bacteria</taxon>
        <taxon>Pseudomonadati</taxon>
        <taxon>Pseudomonadota</taxon>
        <taxon>Gammaproteobacteria</taxon>
        <taxon>SAR86 cluster</taxon>
    </lineage>
</organism>
<gene>
    <name evidence="2" type="ORF">ABR63_07445</name>
</gene>
<proteinExistence type="predicted"/>
<evidence type="ECO:0000313" key="2">
    <source>
        <dbReference type="EMBL" id="KRO40642.1"/>
    </source>
</evidence>
<dbReference type="Pfam" id="PF19489">
    <property type="entry name" value="SLT_4"/>
    <property type="match status" value="1"/>
</dbReference>
<dbReference type="PROSITE" id="PS51257">
    <property type="entry name" value="PROKAR_LIPOPROTEIN"/>
    <property type="match status" value="1"/>
</dbReference>
<dbReference type="EMBL" id="LIAV01000081">
    <property type="protein sequence ID" value="KRO40642.1"/>
    <property type="molecule type" value="Genomic_DNA"/>
</dbReference>
<dbReference type="AlphaFoldDB" id="A0A0R2PUJ8"/>
<evidence type="ECO:0000313" key="3">
    <source>
        <dbReference type="Proteomes" id="UP000050874"/>
    </source>
</evidence>
<dbReference type="InterPro" id="IPR023346">
    <property type="entry name" value="Lysozyme-like_dom_sf"/>
</dbReference>
<comment type="caution">
    <text evidence="2">The sequence shown here is derived from an EMBL/GenBank/DDBJ whole genome shotgun (WGS) entry which is preliminary data.</text>
</comment>